<dbReference type="InterPro" id="IPR043502">
    <property type="entry name" value="DNA/RNA_pol_sf"/>
</dbReference>
<organism evidence="9 10">
    <name type="scientific">Eimeria brunetti</name>
    <dbReference type="NCBI Taxonomy" id="51314"/>
    <lineage>
        <taxon>Eukaryota</taxon>
        <taxon>Sar</taxon>
        <taxon>Alveolata</taxon>
        <taxon>Apicomplexa</taxon>
        <taxon>Conoidasida</taxon>
        <taxon>Coccidia</taxon>
        <taxon>Eucoccidiorida</taxon>
        <taxon>Eimeriorina</taxon>
        <taxon>Eimeriidae</taxon>
        <taxon>Eimeria</taxon>
    </lineage>
</organism>
<reference evidence="9" key="1">
    <citation type="submission" date="2013-10" db="EMBL/GenBank/DDBJ databases">
        <title>Genomic analysis of the causative agents of coccidiosis in chickens.</title>
        <authorList>
            <person name="Reid A.J."/>
            <person name="Blake D."/>
            <person name="Billington K."/>
            <person name="Browne H."/>
            <person name="Dunn M."/>
            <person name="Hung S."/>
            <person name="Kawahara F."/>
            <person name="Miranda-Saavedra D."/>
            <person name="Mourier T."/>
            <person name="Nagra H."/>
            <person name="Otto T.D."/>
            <person name="Rawlings N."/>
            <person name="Sanchez A."/>
            <person name="Sanders M."/>
            <person name="Subramaniam C."/>
            <person name="Tay Y."/>
            <person name="Dear P."/>
            <person name="Doerig C."/>
            <person name="Gruber A."/>
            <person name="Parkinson J."/>
            <person name="Shirley M."/>
            <person name="Wan K.L."/>
            <person name="Berriman M."/>
            <person name="Tomley F."/>
            <person name="Pain A."/>
        </authorList>
    </citation>
    <scope>NUCLEOTIDE SEQUENCE [LARGE SCALE GENOMIC DNA]</scope>
    <source>
        <strain evidence="9">Houghton</strain>
    </source>
</reference>
<keyword evidence="3" id="KW-0540">Nuclease</keyword>
<name>U6LEE3_9EIME</name>
<gene>
    <name evidence="9" type="ORF">EBH_0022110</name>
</gene>
<dbReference type="GO" id="GO:0003964">
    <property type="term" value="F:RNA-directed DNA polymerase activity"/>
    <property type="evidence" value="ECO:0007669"/>
    <property type="project" value="UniProtKB-KW"/>
</dbReference>
<evidence type="ECO:0000256" key="7">
    <source>
        <dbReference type="SAM" id="MobiDB-lite"/>
    </source>
</evidence>
<evidence type="ECO:0000256" key="3">
    <source>
        <dbReference type="ARBA" id="ARBA00022722"/>
    </source>
</evidence>
<evidence type="ECO:0000313" key="9">
    <source>
        <dbReference type="EMBL" id="CDJ48782.1"/>
    </source>
</evidence>
<feature type="domain" description="Reverse transcriptase RNase H-like" evidence="8">
    <location>
        <begin position="266"/>
        <end position="351"/>
    </location>
</feature>
<dbReference type="CDD" id="cd09274">
    <property type="entry name" value="RNase_HI_RT_Ty3"/>
    <property type="match status" value="1"/>
</dbReference>
<reference evidence="9" key="2">
    <citation type="submission" date="2013-10" db="EMBL/GenBank/DDBJ databases">
        <authorList>
            <person name="Aslett M."/>
        </authorList>
    </citation>
    <scope>NUCLEOTIDE SEQUENCE [LARGE SCALE GENOMIC DNA]</scope>
    <source>
        <strain evidence="9">Houghton</strain>
    </source>
</reference>
<keyword evidence="6" id="KW-0695">RNA-directed DNA polymerase</keyword>
<feature type="compositionally biased region" description="Basic residues" evidence="7">
    <location>
        <begin position="386"/>
        <end position="397"/>
    </location>
</feature>
<evidence type="ECO:0000256" key="4">
    <source>
        <dbReference type="ARBA" id="ARBA00022759"/>
    </source>
</evidence>
<dbReference type="GO" id="GO:0004519">
    <property type="term" value="F:endonuclease activity"/>
    <property type="evidence" value="ECO:0007669"/>
    <property type="project" value="UniProtKB-KW"/>
</dbReference>
<feature type="compositionally biased region" description="Pro residues" evidence="7">
    <location>
        <begin position="403"/>
        <end position="425"/>
    </location>
</feature>
<evidence type="ECO:0000313" key="10">
    <source>
        <dbReference type="Proteomes" id="UP000030750"/>
    </source>
</evidence>
<keyword evidence="1" id="KW-0808">Transferase</keyword>
<evidence type="ECO:0000256" key="2">
    <source>
        <dbReference type="ARBA" id="ARBA00022695"/>
    </source>
</evidence>
<accession>U6LEE3</accession>
<dbReference type="PANTHER" id="PTHR37984">
    <property type="entry name" value="PROTEIN CBG26694"/>
    <property type="match status" value="1"/>
</dbReference>
<evidence type="ECO:0000256" key="6">
    <source>
        <dbReference type="ARBA" id="ARBA00022918"/>
    </source>
</evidence>
<feature type="compositionally biased region" description="Basic and acidic residues" evidence="7">
    <location>
        <begin position="370"/>
        <end position="384"/>
    </location>
</feature>
<evidence type="ECO:0000256" key="1">
    <source>
        <dbReference type="ARBA" id="ARBA00022679"/>
    </source>
</evidence>
<sequence length="461" mass="51004">MTREEATALLRRPPKSYKAPSKGRRKAVVAALIEQATESTACIRHSLQGLYAILALPAMESNVALRQMEEWQAALCCVMVEPSPPNLQQQCLKAPPAPALPDDEEVSAWSTAKQEYSQFDTWLASGEAQATPRAILDVLCANRAVFPDKLPTGLPPKRPHDHRIVLVPWKLPTKSATYRMTPEQLQFHKQEIAKLSANGWPIPPPYPPIQTILEMLGGTQYFSTLDLDAEGIKPAADKIQAIKAWPEVLENETQIRQLLGTVNYCRAVLEQAGQPIGFLSQTMTPAQQRYSIYNQELLALVAALDKWAHLLRATKVTAHTDHQALTHLQQLKASKPLRGRTARWLDFLAEFPDLTITYLPALGLATDPPDPPHKTRGTHTDYRKLACLRRRPSRKRSPSSPVTAPPPAPSSAPKSPTPADPPQTPTPSVLDWPAAYSKCPVFSEPYHTASSKPGEVVRLEF</sequence>
<dbReference type="Proteomes" id="UP000030750">
    <property type="component" value="Unassembled WGS sequence"/>
</dbReference>
<protein>
    <recommendedName>
        <fullName evidence="8">Reverse transcriptase RNase H-like domain-containing protein</fullName>
    </recommendedName>
</protein>
<dbReference type="Pfam" id="PF17917">
    <property type="entry name" value="RT_RNaseH"/>
    <property type="match status" value="1"/>
</dbReference>
<dbReference type="AlphaFoldDB" id="U6LEE3"/>
<dbReference type="InterPro" id="IPR050951">
    <property type="entry name" value="Retrovirus_Pol_polyprotein"/>
</dbReference>
<keyword evidence="5" id="KW-0378">Hydrolase</keyword>
<dbReference type="OrthoDB" id="2013610at2759"/>
<feature type="region of interest" description="Disordered" evidence="7">
    <location>
        <begin position="363"/>
        <end position="431"/>
    </location>
</feature>
<keyword evidence="4" id="KW-0255">Endonuclease</keyword>
<keyword evidence="10" id="KW-1185">Reference proteome</keyword>
<feature type="region of interest" description="Disordered" evidence="7">
    <location>
        <begin position="1"/>
        <end position="22"/>
    </location>
</feature>
<dbReference type="VEuPathDB" id="ToxoDB:EBH_0022110"/>
<dbReference type="InterPro" id="IPR041373">
    <property type="entry name" value="RT_RNaseH"/>
</dbReference>
<dbReference type="SUPFAM" id="SSF56672">
    <property type="entry name" value="DNA/RNA polymerases"/>
    <property type="match status" value="1"/>
</dbReference>
<evidence type="ECO:0000259" key="8">
    <source>
        <dbReference type="Pfam" id="PF17917"/>
    </source>
</evidence>
<dbReference type="PANTHER" id="PTHR37984:SF5">
    <property type="entry name" value="PROTEIN NYNRIN-LIKE"/>
    <property type="match status" value="1"/>
</dbReference>
<dbReference type="EMBL" id="HG711302">
    <property type="protein sequence ID" value="CDJ48782.1"/>
    <property type="molecule type" value="Genomic_DNA"/>
</dbReference>
<dbReference type="GO" id="GO:0016787">
    <property type="term" value="F:hydrolase activity"/>
    <property type="evidence" value="ECO:0007669"/>
    <property type="project" value="UniProtKB-KW"/>
</dbReference>
<keyword evidence="2" id="KW-0548">Nucleotidyltransferase</keyword>
<proteinExistence type="predicted"/>
<evidence type="ECO:0000256" key="5">
    <source>
        <dbReference type="ARBA" id="ARBA00022801"/>
    </source>
</evidence>